<feature type="transmembrane region" description="Helical" evidence="2">
    <location>
        <begin position="178"/>
        <end position="205"/>
    </location>
</feature>
<accession>A0A6G1U0Z2</accession>
<feature type="region of interest" description="Disordered" evidence="1">
    <location>
        <begin position="28"/>
        <end position="64"/>
    </location>
</feature>
<protein>
    <recommendedName>
        <fullName evidence="4">DUF6249 domain-containing protein</fullName>
    </recommendedName>
</protein>
<feature type="compositionally biased region" description="Basic and acidic residues" evidence="1">
    <location>
        <begin position="37"/>
        <end position="50"/>
    </location>
</feature>
<dbReference type="Proteomes" id="UP000480425">
    <property type="component" value="Unassembled WGS sequence"/>
</dbReference>
<keyword evidence="2" id="KW-1133">Transmembrane helix</keyword>
<gene>
    <name evidence="5" type="ORF">F7D73_09735</name>
</gene>
<keyword evidence="2" id="KW-0472">Membrane</keyword>
<sequence>MKKALLTLALIMSIGATQLSLASSAPKHRYQPSTQQVDKKTPASADKTDEGLEAYSDTTDTDTADYNVYDDSNDNARDYHSKYSLENYDDPFDFIGSLFGGGALFVIIIFCIIFGLLFVFAPLIIVFLIIRYLIRRHNDRMKLAEMAMEKGINVPESDRPIDKQSDEYLVKRGLRNAFLGAGLFAMFSCWYVSFLAGIGALIGIYGLGQTLIGSLPAIKDWWKNRHGNQGTGYNGTPV</sequence>
<feature type="chain" id="PRO_5026003979" description="DUF6249 domain-containing protein" evidence="3">
    <location>
        <begin position="23"/>
        <end position="238"/>
    </location>
</feature>
<keyword evidence="3" id="KW-0732">Signal</keyword>
<dbReference type="Pfam" id="PF19762">
    <property type="entry name" value="DUF6249"/>
    <property type="match status" value="1"/>
</dbReference>
<feature type="transmembrane region" description="Helical" evidence="2">
    <location>
        <begin position="103"/>
        <end position="134"/>
    </location>
</feature>
<evidence type="ECO:0000256" key="2">
    <source>
        <dbReference type="SAM" id="Phobius"/>
    </source>
</evidence>
<keyword evidence="2" id="KW-0812">Transmembrane</keyword>
<feature type="signal peptide" evidence="3">
    <location>
        <begin position="1"/>
        <end position="22"/>
    </location>
</feature>
<reference evidence="5 6" key="1">
    <citation type="submission" date="2019-09" db="EMBL/GenBank/DDBJ databases">
        <title>Distinct polysaccharide growth profiles of human intestinal Prevotella copri isolates.</title>
        <authorList>
            <person name="Fehlner-Peach H."/>
            <person name="Magnabosco C."/>
            <person name="Raghavan V."/>
            <person name="Scher J.U."/>
            <person name="Tett A."/>
            <person name="Cox L.M."/>
            <person name="Gottsegen C."/>
            <person name="Watters A."/>
            <person name="Wiltshire- Gordon J.D."/>
            <person name="Segata N."/>
            <person name="Bonneau R."/>
            <person name="Littman D.R."/>
        </authorList>
    </citation>
    <scope>NUCLEOTIDE SEQUENCE [LARGE SCALE GENOMIC DNA]</scope>
    <source>
        <strain evidence="6">iA622</strain>
    </source>
</reference>
<dbReference type="EMBL" id="VZCB01000079">
    <property type="protein sequence ID" value="MQN81222.1"/>
    <property type="molecule type" value="Genomic_DNA"/>
</dbReference>
<dbReference type="AlphaFoldDB" id="A0A6G1U0Z2"/>
<dbReference type="RefSeq" id="WP_153124277.1">
    <property type="nucleotide sequence ID" value="NZ_VZCB01000079.1"/>
</dbReference>
<evidence type="ECO:0000259" key="4">
    <source>
        <dbReference type="Pfam" id="PF19762"/>
    </source>
</evidence>
<organism evidence="5 6">
    <name type="scientific">Segatella copri</name>
    <dbReference type="NCBI Taxonomy" id="165179"/>
    <lineage>
        <taxon>Bacteria</taxon>
        <taxon>Pseudomonadati</taxon>
        <taxon>Bacteroidota</taxon>
        <taxon>Bacteroidia</taxon>
        <taxon>Bacteroidales</taxon>
        <taxon>Prevotellaceae</taxon>
        <taxon>Segatella</taxon>
    </lineage>
</organism>
<dbReference type="OrthoDB" id="1082891at2"/>
<dbReference type="InterPro" id="IPR046216">
    <property type="entry name" value="DUF6249"/>
</dbReference>
<evidence type="ECO:0000313" key="6">
    <source>
        <dbReference type="Proteomes" id="UP000480425"/>
    </source>
</evidence>
<evidence type="ECO:0000256" key="3">
    <source>
        <dbReference type="SAM" id="SignalP"/>
    </source>
</evidence>
<comment type="caution">
    <text evidence="5">The sequence shown here is derived from an EMBL/GenBank/DDBJ whole genome shotgun (WGS) entry which is preliminary data.</text>
</comment>
<evidence type="ECO:0000256" key="1">
    <source>
        <dbReference type="SAM" id="MobiDB-lite"/>
    </source>
</evidence>
<feature type="domain" description="DUF6249" evidence="4">
    <location>
        <begin position="113"/>
        <end position="212"/>
    </location>
</feature>
<proteinExistence type="predicted"/>
<evidence type="ECO:0000313" key="5">
    <source>
        <dbReference type="EMBL" id="MQN81222.1"/>
    </source>
</evidence>
<name>A0A6G1U0Z2_9BACT</name>